<evidence type="ECO:0000256" key="1">
    <source>
        <dbReference type="SAM" id="Coils"/>
    </source>
</evidence>
<feature type="compositionally biased region" description="Polar residues" evidence="2">
    <location>
        <begin position="320"/>
        <end position="333"/>
    </location>
</feature>
<dbReference type="EMBL" id="SNRW01004462">
    <property type="protein sequence ID" value="KAA6387232.1"/>
    <property type="molecule type" value="Genomic_DNA"/>
</dbReference>
<keyword evidence="1" id="KW-0175">Coiled coil</keyword>
<feature type="region of interest" description="Disordered" evidence="2">
    <location>
        <begin position="292"/>
        <end position="483"/>
    </location>
</feature>
<feature type="coiled-coil region" evidence="1">
    <location>
        <begin position="6"/>
        <end position="33"/>
    </location>
</feature>
<feature type="compositionally biased region" description="Acidic residues" evidence="2">
    <location>
        <begin position="470"/>
        <end position="483"/>
    </location>
</feature>
<feature type="region of interest" description="Disordered" evidence="2">
    <location>
        <begin position="212"/>
        <end position="270"/>
    </location>
</feature>
<protein>
    <recommendedName>
        <fullName evidence="3">Pinin/SDK/MemA protein domain-containing protein</fullName>
    </recommendedName>
</protein>
<feature type="compositionally biased region" description="Basic and acidic residues" evidence="2">
    <location>
        <begin position="365"/>
        <end position="395"/>
    </location>
</feature>
<feature type="compositionally biased region" description="Acidic residues" evidence="2">
    <location>
        <begin position="236"/>
        <end position="246"/>
    </location>
</feature>
<name>A0A5J4VXI4_9EUKA</name>
<feature type="compositionally biased region" description="Basic and acidic residues" evidence="2">
    <location>
        <begin position="247"/>
        <end position="256"/>
    </location>
</feature>
<feature type="compositionally biased region" description="Low complexity" evidence="2">
    <location>
        <begin position="402"/>
        <end position="418"/>
    </location>
</feature>
<feature type="domain" description="Pinin/SDK/MemA protein" evidence="3">
    <location>
        <begin position="92"/>
        <end position="205"/>
    </location>
</feature>
<accession>A0A5J4VXI4</accession>
<feature type="compositionally biased region" description="Basic and acidic residues" evidence="2">
    <location>
        <begin position="212"/>
        <end position="235"/>
    </location>
</feature>
<feature type="compositionally biased region" description="Basic and acidic residues" evidence="2">
    <location>
        <begin position="295"/>
        <end position="319"/>
    </location>
</feature>
<evidence type="ECO:0000313" key="4">
    <source>
        <dbReference type="EMBL" id="KAA6387232.1"/>
    </source>
</evidence>
<evidence type="ECO:0000313" key="5">
    <source>
        <dbReference type="Proteomes" id="UP000324800"/>
    </source>
</evidence>
<dbReference type="InterPro" id="IPR006786">
    <property type="entry name" value="Pinin_SDK_MemA"/>
</dbReference>
<feature type="compositionally biased region" description="Polar residues" evidence="2">
    <location>
        <begin position="434"/>
        <end position="443"/>
    </location>
</feature>
<gene>
    <name evidence="4" type="ORF">EZS28_017241</name>
</gene>
<proteinExistence type="predicted"/>
<dbReference type="AlphaFoldDB" id="A0A5J4VXI4"/>
<feature type="compositionally biased region" description="Basic and acidic residues" evidence="2">
    <location>
        <begin position="76"/>
        <end position="94"/>
    </location>
</feature>
<sequence>MEASEIKRLEVSIIRLQTNLQDSSRNLERITAKMNLMKVPTGQRASQRKTNGPFDEHFDISVPSKRRRDSNGTNEIKSEPLKRPKLEDSNMEQRGRRLFGSIISRLNKAKEDEDKLKDQNEKRARLEEEASKKQGIDVVIPPKRDILVNLESNIQFEQQKKQFLEDKLKLYLQQVKELKGLEKSKRREFLKWTKASPPILYATKQYIEQRMREKEEEKEQEKQRRKQENALKEDKEDINEKDEEQEKDLINRKEQDADSADEQEQGEMNVIINESNRRLIKGLSFDLLPDITEDDIPHQKIESNINKEDKEKNNEEVETIKSNLDVEQSISQLEQRDIDISDKELDNKDGLEKDENEEQISEIQNDTKKEYETKENNESDHESDSNIDQMEKDSQITEQKGNDNNSHNSISDNESNQSEQEEEQKKEIIESDQSGSESTNSNIRKGKKKKKKKKKKIVKRNKRGGKQSNDEDEEDDEEDDDDE</sequence>
<organism evidence="4 5">
    <name type="scientific">Streblomastix strix</name>
    <dbReference type="NCBI Taxonomy" id="222440"/>
    <lineage>
        <taxon>Eukaryota</taxon>
        <taxon>Metamonada</taxon>
        <taxon>Preaxostyla</taxon>
        <taxon>Oxymonadida</taxon>
        <taxon>Streblomastigidae</taxon>
        <taxon>Streblomastix</taxon>
    </lineage>
</organism>
<reference evidence="4 5" key="1">
    <citation type="submission" date="2019-03" db="EMBL/GenBank/DDBJ databases">
        <title>Single cell metagenomics reveals metabolic interactions within the superorganism composed of flagellate Streblomastix strix and complex community of Bacteroidetes bacteria on its surface.</title>
        <authorList>
            <person name="Treitli S.C."/>
            <person name="Kolisko M."/>
            <person name="Husnik F."/>
            <person name="Keeling P."/>
            <person name="Hampl V."/>
        </authorList>
    </citation>
    <scope>NUCLEOTIDE SEQUENCE [LARGE SCALE GENOMIC DNA]</scope>
    <source>
        <strain evidence="4">ST1C</strain>
    </source>
</reference>
<dbReference type="Proteomes" id="UP000324800">
    <property type="component" value="Unassembled WGS sequence"/>
</dbReference>
<feature type="region of interest" description="Disordered" evidence="2">
    <location>
        <begin position="38"/>
        <end position="94"/>
    </location>
</feature>
<evidence type="ECO:0000256" key="2">
    <source>
        <dbReference type="SAM" id="MobiDB-lite"/>
    </source>
</evidence>
<dbReference type="Pfam" id="PF04696">
    <property type="entry name" value="Pinin_SDK_memA"/>
    <property type="match status" value="1"/>
</dbReference>
<comment type="caution">
    <text evidence="4">The sequence shown here is derived from an EMBL/GenBank/DDBJ whole genome shotgun (WGS) entry which is preliminary data.</text>
</comment>
<feature type="compositionally biased region" description="Basic residues" evidence="2">
    <location>
        <begin position="444"/>
        <end position="465"/>
    </location>
</feature>
<feature type="compositionally biased region" description="Basic and acidic residues" evidence="2">
    <location>
        <begin position="334"/>
        <end position="353"/>
    </location>
</feature>
<evidence type="ECO:0000259" key="3">
    <source>
        <dbReference type="Pfam" id="PF04696"/>
    </source>
</evidence>